<dbReference type="EMBL" id="JANUAU010000015">
    <property type="protein sequence ID" value="MCS3679268.1"/>
    <property type="molecule type" value="Genomic_DNA"/>
</dbReference>
<evidence type="ECO:0000259" key="2">
    <source>
        <dbReference type="PROSITE" id="PS50943"/>
    </source>
</evidence>
<evidence type="ECO:0000256" key="1">
    <source>
        <dbReference type="ARBA" id="ARBA00023125"/>
    </source>
</evidence>
<dbReference type="AlphaFoldDB" id="A0A9X2Q462"/>
<dbReference type="SUPFAM" id="SSF47413">
    <property type="entry name" value="lambda repressor-like DNA-binding domains"/>
    <property type="match status" value="1"/>
</dbReference>
<dbReference type="GO" id="GO:0003677">
    <property type="term" value="F:DNA binding"/>
    <property type="evidence" value="ECO:0007669"/>
    <property type="project" value="UniProtKB-KW"/>
</dbReference>
<dbReference type="InterPro" id="IPR013430">
    <property type="entry name" value="Toxin_antidote_HigA"/>
</dbReference>
<proteinExistence type="predicted"/>
<protein>
    <submittedName>
        <fullName evidence="3">Addiction module HigA family antidote</fullName>
    </submittedName>
</protein>
<dbReference type="NCBIfam" id="TIGR02607">
    <property type="entry name" value="antidote_HigA"/>
    <property type="match status" value="1"/>
</dbReference>
<dbReference type="Pfam" id="PF01381">
    <property type="entry name" value="HTH_3"/>
    <property type="match status" value="1"/>
</dbReference>
<gene>
    <name evidence="3" type="ORF">GGP71_003217</name>
</gene>
<dbReference type="InterPro" id="IPR001387">
    <property type="entry name" value="Cro/C1-type_HTH"/>
</dbReference>
<evidence type="ECO:0000313" key="3">
    <source>
        <dbReference type="EMBL" id="MCS3679268.1"/>
    </source>
</evidence>
<keyword evidence="1" id="KW-0238">DNA-binding</keyword>
<sequence length="61" mass="6608">MSRKHLSALVNGRAGISLEMAIRLSKAFGGSSESWLAQQVQYDLRQADAGSNLDVKRFAVA</sequence>
<feature type="domain" description="HTH cro/C1-type" evidence="2">
    <location>
        <begin position="1"/>
        <end position="36"/>
    </location>
</feature>
<reference evidence="3" key="1">
    <citation type="submission" date="2022-08" db="EMBL/GenBank/DDBJ databases">
        <title>Genomic Encyclopedia of Type Strains, Phase V (KMG-V): Genome sequencing to study the core and pangenomes of soil and plant-associated prokaryotes.</title>
        <authorList>
            <person name="Whitman W."/>
        </authorList>
    </citation>
    <scope>NUCLEOTIDE SEQUENCE</scope>
    <source>
        <strain evidence="3">0</strain>
    </source>
</reference>
<comment type="caution">
    <text evidence="3">The sequence shown here is derived from an EMBL/GenBank/DDBJ whole genome shotgun (WGS) entry which is preliminary data.</text>
</comment>
<dbReference type="Gene3D" id="1.10.260.40">
    <property type="entry name" value="lambda repressor-like DNA-binding domains"/>
    <property type="match status" value="1"/>
</dbReference>
<dbReference type="Proteomes" id="UP001155027">
    <property type="component" value="Unassembled WGS sequence"/>
</dbReference>
<accession>A0A9X2Q462</accession>
<evidence type="ECO:0000313" key="4">
    <source>
        <dbReference type="Proteomes" id="UP001155027"/>
    </source>
</evidence>
<organism evidence="3 4">
    <name type="scientific">Salinibacter ruber</name>
    <dbReference type="NCBI Taxonomy" id="146919"/>
    <lineage>
        <taxon>Bacteria</taxon>
        <taxon>Pseudomonadati</taxon>
        <taxon>Rhodothermota</taxon>
        <taxon>Rhodothermia</taxon>
        <taxon>Rhodothermales</taxon>
        <taxon>Salinibacteraceae</taxon>
        <taxon>Salinibacter</taxon>
    </lineage>
</organism>
<dbReference type="PANTHER" id="PTHR36924:SF1">
    <property type="entry name" value="ANTITOXIN HIGA-1"/>
    <property type="match status" value="1"/>
</dbReference>
<name>A0A9X2Q462_9BACT</name>
<dbReference type="InterPro" id="IPR010982">
    <property type="entry name" value="Lambda_DNA-bd_dom_sf"/>
</dbReference>
<dbReference type="PANTHER" id="PTHR36924">
    <property type="entry name" value="ANTITOXIN HIGA-1"/>
    <property type="match status" value="1"/>
</dbReference>
<dbReference type="PROSITE" id="PS50943">
    <property type="entry name" value="HTH_CROC1"/>
    <property type="match status" value="1"/>
</dbReference>